<dbReference type="EMBL" id="KN822061">
    <property type="protein sequence ID" value="KIM60544.1"/>
    <property type="molecule type" value="Genomic_DNA"/>
</dbReference>
<evidence type="ECO:0000313" key="2">
    <source>
        <dbReference type="EMBL" id="KIM60544.1"/>
    </source>
</evidence>
<organism evidence="2 3">
    <name type="scientific">Scleroderma citrinum Foug A</name>
    <dbReference type="NCBI Taxonomy" id="1036808"/>
    <lineage>
        <taxon>Eukaryota</taxon>
        <taxon>Fungi</taxon>
        <taxon>Dikarya</taxon>
        <taxon>Basidiomycota</taxon>
        <taxon>Agaricomycotina</taxon>
        <taxon>Agaricomycetes</taxon>
        <taxon>Agaricomycetidae</taxon>
        <taxon>Boletales</taxon>
        <taxon>Sclerodermatineae</taxon>
        <taxon>Sclerodermataceae</taxon>
        <taxon>Scleroderma</taxon>
    </lineage>
</organism>
<dbReference type="InParanoid" id="A0A0C3DWI4"/>
<proteinExistence type="predicted"/>
<feature type="region of interest" description="Disordered" evidence="1">
    <location>
        <begin position="126"/>
        <end position="188"/>
    </location>
</feature>
<dbReference type="HOGENOM" id="CLU_002498_3_2_1"/>
<keyword evidence="3" id="KW-1185">Reference proteome</keyword>
<evidence type="ECO:0000313" key="3">
    <source>
        <dbReference type="Proteomes" id="UP000053989"/>
    </source>
</evidence>
<sequence>MEVLWVRWFGVVPGYQWGIKKAHLPKIGFIPDSPGAFGFLDPSLVLHACHLIPAFAEGRTNSLLPHGPSIAWENGNSDDWTAYYVNIFADRDMYVHFVGFGVGHAIQYDQSLTENQATEEEDIFENNTNTNSCNDETACDTNIGADGNTREDMFEDDEEASENSDVEDEFSGMEADQSESKEGAEFRF</sequence>
<dbReference type="STRING" id="1036808.A0A0C3DWI4"/>
<evidence type="ECO:0000256" key="1">
    <source>
        <dbReference type="SAM" id="MobiDB-lite"/>
    </source>
</evidence>
<dbReference type="OrthoDB" id="3267098at2759"/>
<reference evidence="3" key="2">
    <citation type="submission" date="2015-01" db="EMBL/GenBank/DDBJ databases">
        <title>Evolutionary Origins and Diversification of the Mycorrhizal Mutualists.</title>
        <authorList>
            <consortium name="DOE Joint Genome Institute"/>
            <consortium name="Mycorrhizal Genomics Consortium"/>
            <person name="Kohler A."/>
            <person name="Kuo A."/>
            <person name="Nagy L.G."/>
            <person name="Floudas D."/>
            <person name="Copeland A."/>
            <person name="Barry K.W."/>
            <person name="Cichocki N."/>
            <person name="Veneault-Fourrey C."/>
            <person name="LaButti K."/>
            <person name="Lindquist E.A."/>
            <person name="Lipzen A."/>
            <person name="Lundell T."/>
            <person name="Morin E."/>
            <person name="Murat C."/>
            <person name="Riley R."/>
            <person name="Ohm R."/>
            <person name="Sun H."/>
            <person name="Tunlid A."/>
            <person name="Henrissat B."/>
            <person name="Grigoriev I.V."/>
            <person name="Hibbett D.S."/>
            <person name="Martin F."/>
        </authorList>
    </citation>
    <scope>NUCLEOTIDE SEQUENCE [LARGE SCALE GENOMIC DNA]</scope>
    <source>
        <strain evidence="3">Foug A</strain>
    </source>
</reference>
<feature type="compositionally biased region" description="Basic and acidic residues" evidence="1">
    <location>
        <begin position="178"/>
        <end position="188"/>
    </location>
</feature>
<reference evidence="2 3" key="1">
    <citation type="submission" date="2014-04" db="EMBL/GenBank/DDBJ databases">
        <authorList>
            <consortium name="DOE Joint Genome Institute"/>
            <person name="Kuo A."/>
            <person name="Kohler A."/>
            <person name="Nagy L.G."/>
            <person name="Floudas D."/>
            <person name="Copeland A."/>
            <person name="Barry K.W."/>
            <person name="Cichocki N."/>
            <person name="Veneault-Fourrey C."/>
            <person name="LaButti K."/>
            <person name="Lindquist E.A."/>
            <person name="Lipzen A."/>
            <person name="Lundell T."/>
            <person name="Morin E."/>
            <person name="Murat C."/>
            <person name="Sun H."/>
            <person name="Tunlid A."/>
            <person name="Henrissat B."/>
            <person name="Grigoriev I.V."/>
            <person name="Hibbett D.S."/>
            <person name="Martin F."/>
            <person name="Nordberg H.P."/>
            <person name="Cantor M.N."/>
            <person name="Hua S.X."/>
        </authorList>
    </citation>
    <scope>NUCLEOTIDE SEQUENCE [LARGE SCALE GENOMIC DNA]</scope>
    <source>
        <strain evidence="2 3">Foug A</strain>
    </source>
</reference>
<name>A0A0C3DWI4_9AGAM</name>
<feature type="compositionally biased region" description="Polar residues" evidence="1">
    <location>
        <begin position="126"/>
        <end position="135"/>
    </location>
</feature>
<feature type="compositionally biased region" description="Acidic residues" evidence="1">
    <location>
        <begin position="153"/>
        <end position="171"/>
    </location>
</feature>
<dbReference type="Proteomes" id="UP000053989">
    <property type="component" value="Unassembled WGS sequence"/>
</dbReference>
<accession>A0A0C3DWI4</accession>
<gene>
    <name evidence="2" type="ORF">SCLCIDRAFT_26583</name>
</gene>
<dbReference type="AlphaFoldDB" id="A0A0C3DWI4"/>
<protein>
    <submittedName>
        <fullName evidence="2">Uncharacterized protein</fullName>
    </submittedName>
</protein>